<evidence type="ECO:0000313" key="14">
    <source>
        <dbReference type="EMBL" id="GMH71251.1"/>
    </source>
</evidence>
<keyword evidence="15" id="KW-1185">Reference proteome</keyword>
<evidence type="ECO:0000256" key="10">
    <source>
        <dbReference type="ARBA" id="ARBA00023209"/>
    </source>
</evidence>
<evidence type="ECO:0000256" key="6">
    <source>
        <dbReference type="ARBA" id="ARBA00022692"/>
    </source>
</evidence>
<evidence type="ECO:0000256" key="7">
    <source>
        <dbReference type="ARBA" id="ARBA00022989"/>
    </source>
</evidence>
<feature type="transmembrane region" description="Helical" evidence="13">
    <location>
        <begin position="240"/>
        <end position="262"/>
    </location>
</feature>
<dbReference type="PANTHER" id="PTHR31201:SF1">
    <property type="entry name" value="GLYCEROPHOSPHOCHOLINE ACYLTRANSFERASE 1"/>
    <property type="match status" value="1"/>
</dbReference>
<evidence type="ECO:0000256" key="3">
    <source>
        <dbReference type="ARBA" id="ARBA00019082"/>
    </source>
</evidence>
<evidence type="ECO:0000256" key="4">
    <source>
        <dbReference type="ARBA" id="ARBA00022516"/>
    </source>
</evidence>
<feature type="transmembrane region" description="Helical" evidence="13">
    <location>
        <begin position="39"/>
        <end position="58"/>
    </location>
</feature>
<feature type="transmembrane region" description="Helical" evidence="13">
    <location>
        <begin position="67"/>
        <end position="87"/>
    </location>
</feature>
<comment type="similarity">
    <text evidence="2">Belongs to the GPC1 family.</text>
</comment>
<dbReference type="GO" id="GO:0016746">
    <property type="term" value="F:acyltransferase activity"/>
    <property type="evidence" value="ECO:0007669"/>
    <property type="project" value="UniProtKB-KW"/>
</dbReference>
<dbReference type="PANTHER" id="PTHR31201">
    <property type="entry name" value="OS01G0585100 PROTEIN"/>
    <property type="match status" value="1"/>
</dbReference>
<reference evidence="15" key="1">
    <citation type="journal article" date="2023" name="Commun. Biol.">
        <title>Genome analysis of Parmales, the sister group of diatoms, reveals the evolutionary specialization of diatoms from phago-mixotrophs to photoautotrophs.</title>
        <authorList>
            <person name="Ban H."/>
            <person name="Sato S."/>
            <person name="Yoshikawa S."/>
            <person name="Yamada K."/>
            <person name="Nakamura Y."/>
            <person name="Ichinomiya M."/>
            <person name="Sato N."/>
            <person name="Blanc-Mathieu R."/>
            <person name="Endo H."/>
            <person name="Kuwata A."/>
            <person name="Ogata H."/>
        </authorList>
    </citation>
    <scope>NUCLEOTIDE SEQUENCE [LARGE SCALE GENOMIC DNA]</scope>
    <source>
        <strain evidence="15">NIES 3700</strain>
    </source>
</reference>
<feature type="transmembrane region" description="Helical" evidence="13">
    <location>
        <begin position="107"/>
        <end position="128"/>
    </location>
</feature>
<dbReference type="OrthoDB" id="406287at2759"/>
<feature type="transmembrane region" description="Helical" evidence="13">
    <location>
        <begin position="140"/>
        <end position="157"/>
    </location>
</feature>
<evidence type="ECO:0000256" key="13">
    <source>
        <dbReference type="SAM" id="Phobius"/>
    </source>
</evidence>
<comment type="subcellular location">
    <subcellularLocation>
        <location evidence="1">Membrane</location>
        <topology evidence="1">Multi-pass membrane protein</topology>
    </subcellularLocation>
</comment>
<accession>A0A9W7AIL0</accession>
<keyword evidence="8" id="KW-0443">Lipid metabolism</keyword>
<evidence type="ECO:0000256" key="9">
    <source>
        <dbReference type="ARBA" id="ARBA00023136"/>
    </source>
</evidence>
<evidence type="ECO:0000256" key="12">
    <source>
        <dbReference type="ARBA" id="ARBA00023315"/>
    </source>
</evidence>
<dbReference type="InterPro" id="IPR021261">
    <property type="entry name" value="GPCAT"/>
</dbReference>
<keyword evidence="7 13" id="KW-1133">Transmembrane helix</keyword>
<dbReference type="AlphaFoldDB" id="A0A9W7AIL0"/>
<evidence type="ECO:0000256" key="11">
    <source>
        <dbReference type="ARBA" id="ARBA00023264"/>
    </source>
</evidence>
<keyword evidence="11" id="KW-1208">Phospholipid metabolism</keyword>
<evidence type="ECO:0000256" key="1">
    <source>
        <dbReference type="ARBA" id="ARBA00004141"/>
    </source>
</evidence>
<keyword evidence="10" id="KW-0594">Phospholipid biosynthesis</keyword>
<dbReference type="EMBL" id="BRXW01000637">
    <property type="protein sequence ID" value="GMH71251.1"/>
    <property type="molecule type" value="Genomic_DNA"/>
</dbReference>
<comment type="caution">
    <text evidence="14">The sequence shown here is derived from an EMBL/GenBank/DDBJ whole genome shotgun (WGS) entry which is preliminary data.</text>
</comment>
<gene>
    <name evidence="14" type="ORF">TrLO_g1909</name>
</gene>
<keyword evidence="9 13" id="KW-0472">Membrane</keyword>
<feature type="transmembrane region" description="Helical" evidence="13">
    <location>
        <begin position="194"/>
        <end position="219"/>
    </location>
</feature>
<evidence type="ECO:0000313" key="15">
    <source>
        <dbReference type="Proteomes" id="UP001165122"/>
    </source>
</evidence>
<evidence type="ECO:0000256" key="2">
    <source>
        <dbReference type="ARBA" id="ARBA00006675"/>
    </source>
</evidence>
<dbReference type="Proteomes" id="UP001165122">
    <property type="component" value="Unassembled WGS sequence"/>
</dbReference>
<protein>
    <recommendedName>
        <fullName evidence="3">Glycerophosphocholine acyltransferase 1</fullName>
    </recommendedName>
</protein>
<proteinExistence type="inferred from homology"/>
<evidence type="ECO:0000256" key="5">
    <source>
        <dbReference type="ARBA" id="ARBA00022679"/>
    </source>
</evidence>
<organism evidence="14 15">
    <name type="scientific">Triparma laevis f. longispina</name>
    <dbReference type="NCBI Taxonomy" id="1714387"/>
    <lineage>
        <taxon>Eukaryota</taxon>
        <taxon>Sar</taxon>
        <taxon>Stramenopiles</taxon>
        <taxon>Ochrophyta</taxon>
        <taxon>Bolidophyceae</taxon>
        <taxon>Parmales</taxon>
        <taxon>Triparmaceae</taxon>
        <taxon>Triparma</taxon>
    </lineage>
</organism>
<keyword evidence="5" id="KW-0808">Transferase</keyword>
<dbReference type="Pfam" id="PF10998">
    <property type="entry name" value="DUF2838"/>
    <property type="match status" value="1"/>
</dbReference>
<keyword evidence="6 13" id="KW-0812">Transmembrane</keyword>
<feature type="transmembrane region" description="Helical" evidence="13">
    <location>
        <begin position="15"/>
        <end position="33"/>
    </location>
</feature>
<evidence type="ECO:0000256" key="8">
    <source>
        <dbReference type="ARBA" id="ARBA00023098"/>
    </source>
</evidence>
<sequence length="309" mass="35167">MISVIEVNAIIRERVLPAPIFMGGMLSLMFKAFCLGHQPAWLVIYSTIQWPFLFWIVYQDYKSKKKLFYMVEMCWVFNWLGWGLLFLEIGTVLGPVDPFFSDSVRNRLGFAFFIIVNGPLAFSVIMNANALVLHDISKTSGVFIHFNPALVSYALRWRKVWTGGGSWSPFDNNGSFFASMTNAAHDRKSVTDAFLVYMVWLIPYALWLFVTGDILMSVPNRSSFKDLYKKLPGATTSSKCWAYLILHFAASGTAFMGATLFYGSFLLHTVWILGLLFYCTWLGASYYSYTYAGARVTKRLEERLAVKAD</sequence>
<keyword evidence="4" id="KW-0444">Lipid biosynthesis</keyword>
<keyword evidence="12" id="KW-0012">Acyltransferase</keyword>
<name>A0A9W7AIL0_9STRA</name>
<feature type="transmembrane region" description="Helical" evidence="13">
    <location>
        <begin position="268"/>
        <end position="289"/>
    </location>
</feature>
<dbReference type="GO" id="GO:0006656">
    <property type="term" value="P:phosphatidylcholine biosynthetic process"/>
    <property type="evidence" value="ECO:0007669"/>
    <property type="project" value="TreeGrafter"/>
</dbReference>
<dbReference type="GO" id="GO:0016020">
    <property type="term" value="C:membrane"/>
    <property type="evidence" value="ECO:0007669"/>
    <property type="project" value="UniProtKB-SubCell"/>
</dbReference>